<keyword evidence="6 10" id="KW-0648">Protein biosynthesis</keyword>
<dbReference type="Pfam" id="PF11987">
    <property type="entry name" value="IF-2"/>
    <property type="match status" value="1"/>
</dbReference>
<dbReference type="Gene3D" id="3.40.50.300">
    <property type="entry name" value="P-loop containing nucleotide triphosphate hydrolases"/>
    <property type="match status" value="1"/>
</dbReference>
<name>R2PZZ1_9ENTE</name>
<dbReference type="Proteomes" id="UP000013782">
    <property type="component" value="Unassembled WGS sequence"/>
</dbReference>
<feature type="compositionally biased region" description="Low complexity" evidence="11">
    <location>
        <begin position="37"/>
        <end position="46"/>
    </location>
</feature>
<evidence type="ECO:0000313" key="13">
    <source>
        <dbReference type="EMBL" id="EOH88693.1"/>
    </source>
</evidence>
<keyword evidence="14" id="KW-1185">Reference proteome</keyword>
<dbReference type="PANTHER" id="PTHR43381">
    <property type="entry name" value="TRANSLATION INITIATION FACTOR IF-2-RELATED"/>
    <property type="match status" value="1"/>
</dbReference>
<comment type="function">
    <text evidence="8 10">One of the essential components for the initiation of protein synthesis. Protects formylmethionyl-tRNA from spontaneous hydrolysis and promotes its binding to the 30S ribosomal subunits. Also involved in the hydrolysis of GTP during the formation of the 70S ribosomal complex.</text>
</comment>
<dbReference type="HOGENOM" id="CLU_006301_5_1_9"/>
<dbReference type="Pfam" id="PF04760">
    <property type="entry name" value="IF2_N"/>
    <property type="match status" value="1"/>
</dbReference>
<dbReference type="HAMAP" id="MF_00100_B">
    <property type="entry name" value="IF_2_B"/>
    <property type="match status" value="1"/>
</dbReference>
<dbReference type="GO" id="GO:0005829">
    <property type="term" value="C:cytosol"/>
    <property type="evidence" value="ECO:0007669"/>
    <property type="project" value="TreeGrafter"/>
</dbReference>
<dbReference type="STRING" id="160454.RV10_GL000324"/>
<evidence type="ECO:0000256" key="4">
    <source>
        <dbReference type="ARBA" id="ARBA00022540"/>
    </source>
</evidence>
<evidence type="ECO:0000256" key="1">
    <source>
        <dbReference type="ARBA" id="ARBA00007733"/>
    </source>
</evidence>
<evidence type="ECO:0000256" key="3">
    <source>
        <dbReference type="ARBA" id="ARBA00022490"/>
    </source>
</evidence>
<dbReference type="InterPro" id="IPR009000">
    <property type="entry name" value="Transl_B-barrel_sf"/>
</dbReference>
<feature type="compositionally biased region" description="Basic residues" evidence="11">
    <location>
        <begin position="122"/>
        <end position="134"/>
    </location>
</feature>
<comment type="similarity">
    <text evidence="1 10">Belongs to the TRAFAC class translation factor GTPase superfamily. Classic translation factor GTPase family. IF-2 subfamily.</text>
</comment>
<dbReference type="EMBL" id="AJAQ01000045">
    <property type="protein sequence ID" value="EOH88693.1"/>
    <property type="molecule type" value="Genomic_DNA"/>
</dbReference>
<dbReference type="Gene3D" id="2.40.30.10">
    <property type="entry name" value="Translation factors"/>
    <property type="match status" value="2"/>
</dbReference>
<dbReference type="CDD" id="cd03702">
    <property type="entry name" value="IF2_mtIF2_II"/>
    <property type="match status" value="1"/>
</dbReference>
<dbReference type="Pfam" id="PF22042">
    <property type="entry name" value="EF-G_D2"/>
    <property type="match status" value="1"/>
</dbReference>
<dbReference type="InterPro" id="IPR023115">
    <property type="entry name" value="TIF_IF2_dom3"/>
</dbReference>
<dbReference type="AlphaFoldDB" id="R2PZZ1"/>
<dbReference type="InterPro" id="IPR000795">
    <property type="entry name" value="T_Tr_GTP-bd_dom"/>
</dbReference>
<organism evidence="13 14">
    <name type="scientific">Enterococcus pallens ATCC BAA-351</name>
    <dbReference type="NCBI Taxonomy" id="1158607"/>
    <lineage>
        <taxon>Bacteria</taxon>
        <taxon>Bacillati</taxon>
        <taxon>Bacillota</taxon>
        <taxon>Bacilli</taxon>
        <taxon>Lactobacillales</taxon>
        <taxon>Enterococcaceae</taxon>
        <taxon>Enterococcus</taxon>
    </lineage>
</organism>
<comment type="caution">
    <text evidence="13">The sequence shown here is derived from an EMBL/GenBank/DDBJ whole genome shotgun (WGS) entry which is preliminary data.</text>
</comment>
<dbReference type="PROSITE" id="PS51722">
    <property type="entry name" value="G_TR_2"/>
    <property type="match status" value="1"/>
</dbReference>
<dbReference type="InterPro" id="IPR015760">
    <property type="entry name" value="TIF_IF2"/>
</dbReference>
<dbReference type="FunFam" id="2.40.30.10:FF:000007">
    <property type="entry name" value="Translation initiation factor IF-2"/>
    <property type="match status" value="1"/>
</dbReference>
<evidence type="ECO:0000256" key="11">
    <source>
        <dbReference type="SAM" id="MobiDB-lite"/>
    </source>
</evidence>
<dbReference type="NCBIfam" id="TIGR00231">
    <property type="entry name" value="small_GTP"/>
    <property type="match status" value="1"/>
</dbReference>
<dbReference type="Pfam" id="PF00009">
    <property type="entry name" value="GTP_EFTU"/>
    <property type="match status" value="1"/>
</dbReference>
<evidence type="ECO:0000259" key="12">
    <source>
        <dbReference type="PROSITE" id="PS51722"/>
    </source>
</evidence>
<dbReference type="InterPro" id="IPR036925">
    <property type="entry name" value="TIF_IF2_dom3_sf"/>
</dbReference>
<dbReference type="Gene3D" id="3.40.50.10050">
    <property type="entry name" value="Translation initiation factor IF- 2, domain 3"/>
    <property type="match status" value="1"/>
</dbReference>
<dbReference type="InterPro" id="IPR006847">
    <property type="entry name" value="IF2_N"/>
</dbReference>
<dbReference type="InterPro" id="IPR005225">
    <property type="entry name" value="Small_GTP-bd"/>
</dbReference>
<dbReference type="FunFam" id="3.40.50.300:FF:000019">
    <property type="entry name" value="Translation initiation factor IF-2"/>
    <property type="match status" value="1"/>
</dbReference>
<dbReference type="PATRIC" id="fig|1158607.3.peg.4496"/>
<feature type="region of interest" description="Disordered" evidence="11">
    <location>
        <begin position="1"/>
        <end position="149"/>
    </location>
</feature>
<keyword evidence="3" id="KW-0963">Cytoplasm</keyword>
<feature type="non-terminal residue" evidence="13">
    <location>
        <position position="1"/>
    </location>
</feature>
<keyword evidence="4 10" id="KW-0396">Initiation factor</keyword>
<dbReference type="CDD" id="cd03692">
    <property type="entry name" value="mtIF2_IVc"/>
    <property type="match status" value="1"/>
</dbReference>
<dbReference type="RefSeq" id="WP_010759449.1">
    <property type="nucleotide sequence ID" value="NZ_KB946311.1"/>
</dbReference>
<evidence type="ECO:0000256" key="9">
    <source>
        <dbReference type="NCBIfam" id="TIGR00487"/>
    </source>
</evidence>
<dbReference type="FunFam" id="2.40.30.10:FF:000008">
    <property type="entry name" value="Translation initiation factor IF-2"/>
    <property type="match status" value="1"/>
</dbReference>
<dbReference type="SUPFAM" id="SSF50447">
    <property type="entry name" value="Translation proteins"/>
    <property type="match status" value="2"/>
</dbReference>
<sequence length="736" mass="80220">GNQGQRPNNQSQGGQRPASNQGQRPSNQVQGGQRPAGNQGQRPNNQGQGGQRPASNQGQRPSNQVQGGQRPASQGQSNNQSQGAQRSNTQGGGTNQNRNRNNSYGNNSYGNQNRNNYGGNRNKNKFNKKGKKGKQQQSQKPAVPPRKFRELPEVLEYTEGMNVADIAKKIYREPAEIIKKLFLMGVMVNQNQPLDKETIELLATDYGIEPQEKVQVDIADIDRFFETEEVDEENLVPRPPVVTIMGHVDHGKTTLLDTLRHSRVTSGEAGGITQHIGAYQIDINGKPITFLDTPGHAAFTSMRARGASITDITILVVAADDGVMPQTVEAINHAKAAKVPIIVAVNKIDKPGANPERVMQELSEYELVSEAWGGDTIFVEISAKFNQNIEELLEMILLVAEVEDLKADPTQNAIGTVIEARLDKGKGPVATLLVQQGTLNVGDPIVVGDTYGRVRVMTNDIGRRDKTAGPATPVEITGLNDVPQAGDRFAVFADEKTARAAGEERAKRALLEHRSSNARVTLDNLFESLKEGELKDVNVIIKADVQGSAEALAASLKKIDVEGVRVNIVHSAVGAINESDVTLAAASNAIIIGFNVRPTPQAKQQADGEEVDIRLHRIIYQAIDEIETAMKGMLDPEYEEKITGQMTVRETYKVSKVGTIAGCYVNEGSISRDSGVRVIRDSIVIFEGKLASLKRFKDDVKEVKMGYECGAMVENFNDLKVDDVIEAFIMQEIKKA</sequence>
<dbReference type="PANTHER" id="PTHR43381:SF5">
    <property type="entry name" value="TR-TYPE G DOMAIN-CONTAINING PROTEIN"/>
    <property type="match status" value="1"/>
</dbReference>
<evidence type="ECO:0000256" key="10">
    <source>
        <dbReference type="RuleBase" id="RU000644"/>
    </source>
</evidence>
<dbReference type="SUPFAM" id="SSF52156">
    <property type="entry name" value="Initiation factor IF2/eIF5b, domain 3"/>
    <property type="match status" value="1"/>
</dbReference>
<dbReference type="CDD" id="cd01887">
    <property type="entry name" value="IF2_eIF5B"/>
    <property type="match status" value="1"/>
</dbReference>
<dbReference type="PROSITE" id="PS01176">
    <property type="entry name" value="IF2"/>
    <property type="match status" value="1"/>
</dbReference>
<reference evidence="13 14" key="1">
    <citation type="submission" date="2013-02" db="EMBL/GenBank/DDBJ databases">
        <title>The Genome Sequence of Enterococcus pallens BAA-351.</title>
        <authorList>
            <consortium name="The Broad Institute Genome Sequencing Platform"/>
            <consortium name="The Broad Institute Genome Sequencing Center for Infectious Disease"/>
            <person name="Earl A.M."/>
            <person name="Gilmore M.S."/>
            <person name="Lebreton F."/>
            <person name="Walker B."/>
            <person name="Young S.K."/>
            <person name="Zeng Q."/>
            <person name="Gargeya S."/>
            <person name="Fitzgerald M."/>
            <person name="Haas B."/>
            <person name="Abouelleil A."/>
            <person name="Alvarado L."/>
            <person name="Arachchi H.M."/>
            <person name="Berlin A.M."/>
            <person name="Chapman S.B."/>
            <person name="Dewar J."/>
            <person name="Goldberg J."/>
            <person name="Griggs A."/>
            <person name="Gujja S."/>
            <person name="Hansen M."/>
            <person name="Howarth C."/>
            <person name="Imamovic A."/>
            <person name="Larimer J."/>
            <person name="McCowan C."/>
            <person name="Murphy C."/>
            <person name="Neiman D."/>
            <person name="Pearson M."/>
            <person name="Priest M."/>
            <person name="Roberts A."/>
            <person name="Saif S."/>
            <person name="Shea T."/>
            <person name="Sisk P."/>
            <person name="Sykes S."/>
            <person name="Wortman J."/>
            <person name="Nusbaum C."/>
            <person name="Birren B."/>
        </authorList>
    </citation>
    <scope>NUCLEOTIDE SEQUENCE [LARGE SCALE GENOMIC DNA]</scope>
    <source>
        <strain evidence="13 14">ATCC BAA-351</strain>
    </source>
</reference>
<dbReference type="SUPFAM" id="SSF52540">
    <property type="entry name" value="P-loop containing nucleoside triphosphate hydrolases"/>
    <property type="match status" value="1"/>
</dbReference>
<feature type="domain" description="Tr-type G" evidence="12">
    <location>
        <begin position="237"/>
        <end position="406"/>
    </location>
</feature>
<dbReference type="InterPro" id="IPR053905">
    <property type="entry name" value="EF-G-like_DII"/>
</dbReference>
<dbReference type="GO" id="GO:0003743">
    <property type="term" value="F:translation initiation factor activity"/>
    <property type="evidence" value="ECO:0007669"/>
    <property type="project" value="UniProtKB-UniRule"/>
</dbReference>
<gene>
    <name evidence="13" type="ORF">UAU_04513</name>
</gene>
<dbReference type="FunFam" id="3.40.50.10050:FF:000001">
    <property type="entry name" value="Translation initiation factor IF-2"/>
    <property type="match status" value="1"/>
</dbReference>
<feature type="compositionally biased region" description="Polar residues" evidence="11">
    <location>
        <begin position="54"/>
        <end position="67"/>
    </location>
</feature>
<dbReference type="GO" id="GO:0003924">
    <property type="term" value="F:GTPase activity"/>
    <property type="evidence" value="ECO:0007669"/>
    <property type="project" value="InterPro"/>
</dbReference>
<dbReference type="InterPro" id="IPR000178">
    <property type="entry name" value="TF_IF2_bacterial-like"/>
</dbReference>
<evidence type="ECO:0000256" key="6">
    <source>
        <dbReference type="ARBA" id="ARBA00022917"/>
    </source>
</evidence>
<feature type="compositionally biased region" description="Polar residues" evidence="11">
    <location>
        <begin position="1"/>
        <end position="31"/>
    </location>
</feature>
<evidence type="ECO:0000313" key="14">
    <source>
        <dbReference type="Proteomes" id="UP000013782"/>
    </source>
</evidence>
<feature type="compositionally biased region" description="Low complexity" evidence="11">
    <location>
        <begin position="72"/>
        <end position="121"/>
    </location>
</feature>
<dbReference type="GO" id="GO:0005525">
    <property type="term" value="F:GTP binding"/>
    <property type="evidence" value="ECO:0007669"/>
    <property type="project" value="UniProtKB-KW"/>
</dbReference>
<dbReference type="eggNOG" id="COG0532">
    <property type="taxonomic scope" value="Bacteria"/>
</dbReference>
<protein>
    <recommendedName>
        <fullName evidence="2 9">Translation initiation factor IF-2</fullName>
    </recommendedName>
</protein>
<evidence type="ECO:0000256" key="5">
    <source>
        <dbReference type="ARBA" id="ARBA00022741"/>
    </source>
</evidence>
<keyword evidence="5" id="KW-0547">Nucleotide-binding</keyword>
<evidence type="ECO:0000256" key="7">
    <source>
        <dbReference type="ARBA" id="ARBA00023134"/>
    </source>
</evidence>
<accession>R2PZZ1</accession>
<keyword evidence="7" id="KW-0342">GTP-binding</keyword>
<proteinExistence type="inferred from homology"/>
<evidence type="ECO:0000256" key="2">
    <source>
        <dbReference type="ARBA" id="ARBA00020675"/>
    </source>
</evidence>
<dbReference type="InterPro" id="IPR027417">
    <property type="entry name" value="P-loop_NTPase"/>
</dbReference>
<dbReference type="InterPro" id="IPR044145">
    <property type="entry name" value="IF2_II"/>
</dbReference>
<evidence type="ECO:0000256" key="8">
    <source>
        <dbReference type="ARBA" id="ARBA00025162"/>
    </source>
</evidence>
<dbReference type="NCBIfam" id="TIGR00487">
    <property type="entry name" value="IF-2"/>
    <property type="match status" value="1"/>
</dbReference>